<dbReference type="AlphaFoldDB" id="A0A068WJZ6"/>
<dbReference type="EMBL" id="LK028581">
    <property type="protein sequence ID" value="CDS20417.1"/>
    <property type="molecule type" value="Genomic_DNA"/>
</dbReference>
<feature type="region of interest" description="Disordered" evidence="1">
    <location>
        <begin position="431"/>
        <end position="461"/>
    </location>
</feature>
<dbReference type="InterPro" id="IPR011989">
    <property type="entry name" value="ARM-like"/>
</dbReference>
<reference evidence="4" key="3">
    <citation type="submission" date="2020-10" db="UniProtKB">
        <authorList>
            <consortium name="WormBaseParasite"/>
        </authorList>
    </citation>
    <scope>IDENTIFICATION</scope>
</reference>
<feature type="compositionally biased region" description="Low complexity" evidence="1">
    <location>
        <begin position="448"/>
        <end position="461"/>
    </location>
</feature>
<gene>
    <name evidence="2" type="ORF">EgrG_001107200</name>
</gene>
<dbReference type="Gene3D" id="1.25.10.10">
    <property type="entry name" value="Leucine-rich Repeat Variant"/>
    <property type="match status" value="1"/>
</dbReference>
<dbReference type="OrthoDB" id="10645283at2759"/>
<accession>A0A068WJZ6</accession>
<evidence type="ECO:0000313" key="3">
    <source>
        <dbReference type="Proteomes" id="UP000492820"/>
    </source>
</evidence>
<evidence type="ECO:0000256" key="1">
    <source>
        <dbReference type="SAM" id="MobiDB-lite"/>
    </source>
</evidence>
<protein>
    <submittedName>
        <fullName evidence="2 4">Uncharacterized protein</fullName>
    </submittedName>
</protein>
<name>A0A068WJZ6_ECHGR</name>
<dbReference type="WBParaSite" id="EgrG_001107200">
    <property type="protein sequence ID" value="EgrG_001107200"/>
    <property type="gene ID" value="EgrG_001107200"/>
</dbReference>
<reference evidence="2 3" key="1">
    <citation type="journal article" date="2013" name="Nature">
        <title>The genomes of four tapeworm species reveal adaptations to parasitism.</title>
        <authorList>
            <person name="Tsai I.J."/>
            <person name="Zarowiecki M."/>
            <person name="Holroyd N."/>
            <person name="Garciarrubio A."/>
            <person name="Sanchez-Flores A."/>
            <person name="Brooks K.L."/>
            <person name="Tracey A."/>
            <person name="Bobes R.J."/>
            <person name="Fragoso G."/>
            <person name="Sciutto E."/>
            <person name="Aslett M."/>
            <person name="Beasley H."/>
            <person name="Bennett H.M."/>
            <person name="Cai J."/>
            <person name="Camicia F."/>
            <person name="Clark R."/>
            <person name="Cucher M."/>
            <person name="De Silva N."/>
            <person name="Day T.A."/>
            <person name="Deplazes P."/>
            <person name="Estrada K."/>
            <person name="Fernandez C."/>
            <person name="Holland P.W."/>
            <person name="Hou J."/>
            <person name="Hu S."/>
            <person name="Huckvale T."/>
            <person name="Hung S.S."/>
            <person name="Kamenetzky L."/>
            <person name="Keane J.A."/>
            <person name="Kiss F."/>
            <person name="Koziol U."/>
            <person name="Lambert O."/>
            <person name="Liu K."/>
            <person name="Luo X."/>
            <person name="Luo Y."/>
            <person name="Macchiaroli N."/>
            <person name="Nichol S."/>
            <person name="Paps J."/>
            <person name="Parkinson J."/>
            <person name="Pouchkina-Stantcheva N."/>
            <person name="Riddiford N."/>
            <person name="Rosenzvit M."/>
            <person name="Salinas G."/>
            <person name="Wasmuth J.D."/>
            <person name="Zamanian M."/>
            <person name="Zheng Y."/>
            <person name="Cai X."/>
            <person name="Soberon X."/>
            <person name="Olson P.D."/>
            <person name="Laclette J.P."/>
            <person name="Brehm K."/>
            <person name="Berriman M."/>
            <person name="Garciarrubio A."/>
            <person name="Bobes R.J."/>
            <person name="Fragoso G."/>
            <person name="Sanchez-Flores A."/>
            <person name="Estrada K."/>
            <person name="Cevallos M.A."/>
            <person name="Morett E."/>
            <person name="Gonzalez V."/>
            <person name="Portillo T."/>
            <person name="Ochoa-Leyva A."/>
            <person name="Jose M.V."/>
            <person name="Sciutto E."/>
            <person name="Landa A."/>
            <person name="Jimenez L."/>
            <person name="Valdes V."/>
            <person name="Carrero J.C."/>
            <person name="Larralde C."/>
            <person name="Morales-Montor J."/>
            <person name="Limon-Lason J."/>
            <person name="Soberon X."/>
            <person name="Laclette J.P."/>
        </authorList>
    </citation>
    <scope>NUCLEOTIDE SEQUENCE [LARGE SCALE GENOMIC DNA]</scope>
</reference>
<sequence length="575" mass="64117">MQILYNYSDSSAEDKHFLIVNCDNVYHDRDDPEWLLSLLNTLAGLLEEIDLNSTSSRHKLPDVPSDSSSGRSPWTFTPHNAQCISYLMSRLLVSRPVDVRSRNLIHKVVLRLFRNASGAQVKASLLRFSKYFARFLTPAEVKDFILPLVTFCLNSRNLEALIQSVAVQCMANILPQLPLATVENVLLPFALQSMVEAANGNTVRVCGGGSSERAVRQSASYPARDASCLIPGYLNEFDFFLSEGEPVISLCCLLKAILRERRTILSPSMIAMEILPCLLPHTLNKQWQFSEFKYIMSTLYEYLNYLNETNLPPSGQNLYLQSSQKEELKQHDQAIKVCVEGGSVSDEDGSGGMSETCSSFEKSTFSDAITSEVKCKTLMFDGQPLTQITCQLFQVRRIHLSQCPQMHSKTGQREHHPSVTKRILRVCHTRSDSNKDDNSYLTPHRVNSSSTASSEGGFKSSSSTQHLLSNLNLLTVTVCEGPFGLPDKNRRRSAIDLRSVTEMLSSSPLPTSTQQLSVQTSGDSAGKYAAKLNIFGVIPNIRRASENALNKPNQNKYIASVNFIIVRKHYPISEL</sequence>
<reference evidence="2" key="2">
    <citation type="submission" date="2014-06" db="EMBL/GenBank/DDBJ databases">
        <authorList>
            <person name="Aslett M."/>
        </authorList>
    </citation>
    <scope>NUCLEOTIDE SEQUENCE</scope>
</reference>
<organism evidence="2">
    <name type="scientific">Echinococcus granulosus</name>
    <name type="common">Hydatid tapeworm</name>
    <dbReference type="NCBI Taxonomy" id="6210"/>
    <lineage>
        <taxon>Eukaryota</taxon>
        <taxon>Metazoa</taxon>
        <taxon>Spiralia</taxon>
        <taxon>Lophotrochozoa</taxon>
        <taxon>Platyhelminthes</taxon>
        <taxon>Cestoda</taxon>
        <taxon>Eucestoda</taxon>
        <taxon>Cyclophyllidea</taxon>
        <taxon>Taeniidae</taxon>
        <taxon>Echinococcus</taxon>
        <taxon>Echinococcus granulosus group</taxon>
    </lineage>
</organism>
<evidence type="ECO:0000313" key="2">
    <source>
        <dbReference type="EMBL" id="CDS20417.1"/>
    </source>
</evidence>
<proteinExistence type="predicted"/>
<dbReference type="Proteomes" id="UP000492820">
    <property type="component" value="Unassembled WGS sequence"/>
</dbReference>
<evidence type="ECO:0000313" key="4">
    <source>
        <dbReference type="WBParaSite" id="EgrG_001107200"/>
    </source>
</evidence>